<comment type="subcellular location">
    <subcellularLocation>
        <location evidence="1">Cell membrane</location>
    </subcellularLocation>
</comment>
<dbReference type="Pfam" id="PF00535">
    <property type="entry name" value="Glycos_transf_2"/>
    <property type="match status" value="1"/>
</dbReference>
<protein>
    <submittedName>
        <fullName evidence="7">Glycosyltransferase</fullName>
    </submittedName>
</protein>
<keyword evidence="4 7" id="KW-0808">Transferase</keyword>
<dbReference type="PANTHER" id="PTHR43646">
    <property type="entry name" value="GLYCOSYLTRANSFERASE"/>
    <property type="match status" value="1"/>
</dbReference>
<organism evidence="7">
    <name type="scientific">Desulfobacca acetoxidans</name>
    <dbReference type="NCBI Taxonomy" id="60893"/>
    <lineage>
        <taxon>Bacteria</taxon>
        <taxon>Pseudomonadati</taxon>
        <taxon>Thermodesulfobacteriota</taxon>
        <taxon>Desulfobaccia</taxon>
        <taxon>Desulfobaccales</taxon>
        <taxon>Desulfobaccaceae</taxon>
        <taxon>Desulfobacca</taxon>
    </lineage>
</organism>
<evidence type="ECO:0000256" key="3">
    <source>
        <dbReference type="ARBA" id="ARBA00022676"/>
    </source>
</evidence>
<dbReference type="GO" id="GO:0005886">
    <property type="term" value="C:plasma membrane"/>
    <property type="evidence" value="ECO:0007669"/>
    <property type="project" value="UniProtKB-SubCell"/>
</dbReference>
<dbReference type="SUPFAM" id="SSF53448">
    <property type="entry name" value="Nucleotide-diphospho-sugar transferases"/>
    <property type="match status" value="1"/>
</dbReference>
<evidence type="ECO:0000313" key="7">
    <source>
        <dbReference type="EMBL" id="HGF35161.1"/>
    </source>
</evidence>
<evidence type="ECO:0000256" key="1">
    <source>
        <dbReference type="ARBA" id="ARBA00004236"/>
    </source>
</evidence>
<accession>A0A7C3V148</accession>
<evidence type="ECO:0000259" key="6">
    <source>
        <dbReference type="Pfam" id="PF00535"/>
    </source>
</evidence>
<dbReference type="EMBL" id="DTMF01000300">
    <property type="protein sequence ID" value="HGF35161.1"/>
    <property type="molecule type" value="Genomic_DNA"/>
</dbReference>
<evidence type="ECO:0000256" key="5">
    <source>
        <dbReference type="ARBA" id="ARBA00023136"/>
    </source>
</evidence>
<feature type="domain" description="Glycosyltransferase 2-like" evidence="6">
    <location>
        <begin position="24"/>
        <end position="164"/>
    </location>
</feature>
<sequence length="251" mass="28997">MKLLFNFLFKKKRIPFPAALSMLSIVIPTFNEEKYLPNLLESLEGQTFRDFEVVVADAGSRDATRKIATAWGCRLVEGGRIAQGRNAGARQAKGNYILFLDADVTLSPSFLEELRSQIIKHELDVASGFITPDSNKLFDHIMVTTSNIWHFAIQHIYPHASGFYIIARKSLHEAIGGFDEELFLTEDHDYVRRAARVGRFKYLRQPRVTFSVRRFDKEGRWRLIGKFMVLEAHMLFRKVKKEVVTYEFGQF</sequence>
<proteinExistence type="predicted"/>
<dbReference type="InterPro" id="IPR001173">
    <property type="entry name" value="Glyco_trans_2-like"/>
</dbReference>
<evidence type="ECO:0000256" key="2">
    <source>
        <dbReference type="ARBA" id="ARBA00022475"/>
    </source>
</evidence>
<dbReference type="Gene3D" id="3.90.550.10">
    <property type="entry name" value="Spore Coat Polysaccharide Biosynthesis Protein SpsA, Chain A"/>
    <property type="match status" value="1"/>
</dbReference>
<dbReference type="GO" id="GO:0016757">
    <property type="term" value="F:glycosyltransferase activity"/>
    <property type="evidence" value="ECO:0007669"/>
    <property type="project" value="UniProtKB-KW"/>
</dbReference>
<keyword evidence="3" id="KW-0328">Glycosyltransferase</keyword>
<dbReference type="AlphaFoldDB" id="A0A7C3V148"/>
<dbReference type="InterPro" id="IPR029044">
    <property type="entry name" value="Nucleotide-diphossugar_trans"/>
</dbReference>
<keyword evidence="5" id="KW-0472">Membrane</keyword>
<evidence type="ECO:0000256" key="4">
    <source>
        <dbReference type="ARBA" id="ARBA00022679"/>
    </source>
</evidence>
<gene>
    <name evidence="7" type="ORF">ENW96_12415</name>
</gene>
<comment type="caution">
    <text evidence="7">The sequence shown here is derived from an EMBL/GenBank/DDBJ whole genome shotgun (WGS) entry which is preliminary data.</text>
</comment>
<reference evidence="7" key="1">
    <citation type="journal article" date="2020" name="mSystems">
        <title>Genome- and Community-Level Interaction Insights into Carbon Utilization and Element Cycling Functions of Hydrothermarchaeota in Hydrothermal Sediment.</title>
        <authorList>
            <person name="Zhou Z."/>
            <person name="Liu Y."/>
            <person name="Xu W."/>
            <person name="Pan J."/>
            <person name="Luo Z.H."/>
            <person name="Li M."/>
        </authorList>
    </citation>
    <scope>NUCLEOTIDE SEQUENCE [LARGE SCALE GENOMIC DNA]</scope>
    <source>
        <strain evidence="7">SpSt-897</strain>
    </source>
</reference>
<keyword evidence="2" id="KW-1003">Cell membrane</keyword>
<dbReference type="PANTHER" id="PTHR43646:SF2">
    <property type="entry name" value="GLYCOSYLTRANSFERASE 2-LIKE DOMAIN-CONTAINING PROTEIN"/>
    <property type="match status" value="1"/>
</dbReference>
<name>A0A7C3V148_9BACT</name>